<evidence type="ECO:0000259" key="6">
    <source>
        <dbReference type="SMART" id="SM00752"/>
    </source>
</evidence>
<dbReference type="PANTHER" id="PTHR39535">
    <property type="entry name" value="SPORULATION-DELAYING PROTEIN SDPB"/>
    <property type="match status" value="1"/>
</dbReference>
<protein>
    <submittedName>
        <fullName evidence="7">Vitamin K-dependent gamma-carboxylase-like protein</fullName>
    </submittedName>
</protein>
<evidence type="ECO:0000256" key="1">
    <source>
        <dbReference type="ARBA" id="ARBA00004127"/>
    </source>
</evidence>
<sequence>MCFTIHQAYAGLLGIPGYLVQTMQERHTSTDGRHRLSAVADRLSAGIANRFAIDTRALAAFRIALGLLLLTDLALRSRDLEAFYTDAGVLPRAALFSDYSNVYSLHAMSGEPWAIGLLFVVAAVFAVAMTIGYRTRLATVCSWLLLLSLHARNPMVLNGGDTFLRILLFWAMFLPLGKRWAVDARRTDEPRATVSNVATMALLLQVTSMYVVNAIHKSRGEMWFNGEAVVYVFSLDYKFTFLLGDVLAEYPELLRMMTYLWTGLLLSSPLLLLLTGRPRAVLATAFAGMHLGMLVTMRIGIFPLVVVTALVPFYPPFVWDGLVVLATRAGLARPLCAAMSRLRATLPRGPTISGLPTTLPAPQRLLTAGVAHGRTLFSTVLPWLFLVLVILSNAQAVGYTQVPEPGEEALEATETDQNWQMFAPEPLGTDGWFIAPAELENGSEIDALHRSEVSWDPPSSHEDVYPTSRWRKYLANVWGGDNENHRSYLANHLCERWNGNHETDIEQVDLYYMAQPSEPYNETEPVDSTKLQEYRCDGEFIQD</sequence>
<comment type="caution">
    <text evidence="7">The sequence shown here is derived from an EMBL/GenBank/DDBJ whole genome shotgun (WGS) entry which is preliminary data.</text>
</comment>
<gene>
    <name evidence="7" type="ORF">BDK88_3092</name>
</gene>
<dbReference type="InterPro" id="IPR052964">
    <property type="entry name" value="Sporulation_signal_mat"/>
</dbReference>
<reference evidence="7 8" key="1">
    <citation type="submission" date="2019-02" db="EMBL/GenBank/DDBJ databases">
        <title>Genomic Encyclopedia of Archaeal and Bacterial Type Strains, Phase II (KMG-II): from individual species to whole genera.</title>
        <authorList>
            <person name="Goeker M."/>
        </authorList>
    </citation>
    <scope>NUCLEOTIDE SEQUENCE [LARGE SCALE GENOMIC DNA]</scope>
    <source>
        <strain evidence="7 8">DSM 18328</strain>
    </source>
</reference>
<feature type="transmembrane region" description="Helical" evidence="5">
    <location>
        <begin position="224"/>
        <end position="244"/>
    </location>
</feature>
<feature type="transmembrane region" description="Helical" evidence="5">
    <location>
        <begin position="113"/>
        <end position="133"/>
    </location>
</feature>
<feature type="transmembrane region" description="Helical" evidence="5">
    <location>
        <begin position="256"/>
        <end position="274"/>
    </location>
</feature>
<dbReference type="InterPro" id="IPR011020">
    <property type="entry name" value="HTTM-like"/>
</dbReference>
<dbReference type="Proteomes" id="UP000291097">
    <property type="component" value="Unassembled WGS sequence"/>
</dbReference>
<dbReference type="AlphaFoldDB" id="A0A482Y306"/>
<proteinExistence type="predicted"/>
<evidence type="ECO:0000313" key="8">
    <source>
        <dbReference type="Proteomes" id="UP000291097"/>
    </source>
</evidence>
<dbReference type="GO" id="GO:0012505">
    <property type="term" value="C:endomembrane system"/>
    <property type="evidence" value="ECO:0007669"/>
    <property type="project" value="UniProtKB-SubCell"/>
</dbReference>
<evidence type="ECO:0000256" key="4">
    <source>
        <dbReference type="ARBA" id="ARBA00023136"/>
    </source>
</evidence>
<feature type="transmembrane region" description="Helical" evidence="5">
    <location>
        <begin position="193"/>
        <end position="212"/>
    </location>
</feature>
<accession>A0A482Y306</accession>
<dbReference type="InterPro" id="IPR053934">
    <property type="entry name" value="HTTM_dom"/>
</dbReference>
<name>A0A482Y306_9EURY</name>
<comment type="subcellular location">
    <subcellularLocation>
        <location evidence="1">Endomembrane system</location>
        <topology evidence="1">Multi-pass membrane protein</topology>
    </subcellularLocation>
</comment>
<keyword evidence="4 5" id="KW-0472">Membrane</keyword>
<evidence type="ECO:0000256" key="2">
    <source>
        <dbReference type="ARBA" id="ARBA00022692"/>
    </source>
</evidence>
<evidence type="ECO:0000256" key="5">
    <source>
        <dbReference type="SAM" id="Phobius"/>
    </source>
</evidence>
<keyword evidence="2 5" id="KW-0812">Transmembrane</keyword>
<feature type="transmembrane region" description="Helical" evidence="5">
    <location>
        <begin position="371"/>
        <end position="391"/>
    </location>
</feature>
<feature type="transmembrane region" description="Helical" evidence="5">
    <location>
        <begin position="57"/>
        <end position="75"/>
    </location>
</feature>
<evidence type="ECO:0000256" key="3">
    <source>
        <dbReference type="ARBA" id="ARBA00022989"/>
    </source>
</evidence>
<keyword evidence="3 5" id="KW-1133">Transmembrane helix</keyword>
<dbReference type="PANTHER" id="PTHR39535:SF2">
    <property type="entry name" value="HTTM DOMAIN-CONTAINING PROTEIN"/>
    <property type="match status" value="1"/>
</dbReference>
<dbReference type="EMBL" id="SHMP01000006">
    <property type="protein sequence ID" value="RZV08129.1"/>
    <property type="molecule type" value="Genomic_DNA"/>
</dbReference>
<feature type="transmembrane region" description="Helical" evidence="5">
    <location>
        <begin position="295"/>
        <end position="314"/>
    </location>
</feature>
<feature type="domain" description="HTTM-like" evidence="6">
    <location>
        <begin position="50"/>
        <end position="318"/>
    </location>
</feature>
<organism evidence="7 8">
    <name type="scientific">Natrinema hispanicum</name>
    <dbReference type="NCBI Taxonomy" id="392421"/>
    <lineage>
        <taxon>Archaea</taxon>
        <taxon>Methanobacteriati</taxon>
        <taxon>Methanobacteriota</taxon>
        <taxon>Stenosarchaea group</taxon>
        <taxon>Halobacteria</taxon>
        <taxon>Halobacteriales</taxon>
        <taxon>Natrialbaceae</taxon>
        <taxon>Natrinema</taxon>
    </lineage>
</organism>
<feature type="transmembrane region" description="Helical" evidence="5">
    <location>
        <begin position="154"/>
        <end position="173"/>
    </location>
</feature>
<evidence type="ECO:0000313" key="7">
    <source>
        <dbReference type="EMBL" id="RZV08129.1"/>
    </source>
</evidence>
<dbReference type="Pfam" id="PF05090">
    <property type="entry name" value="HTTM"/>
    <property type="match status" value="1"/>
</dbReference>
<dbReference type="SMART" id="SM00752">
    <property type="entry name" value="HTTM"/>
    <property type="match status" value="1"/>
</dbReference>